<reference evidence="3 4" key="1">
    <citation type="submission" date="2019-07" db="EMBL/GenBank/DDBJ databases">
        <title>Genomics analysis of Aphanomyces spp. identifies a new class of oomycete effector associated with host adaptation.</title>
        <authorList>
            <person name="Gaulin E."/>
        </authorList>
    </citation>
    <scope>NUCLEOTIDE SEQUENCE [LARGE SCALE GENOMIC DNA]</scope>
    <source>
        <strain evidence="3 4">ATCC 201684</strain>
    </source>
</reference>
<dbReference type="VEuPathDB" id="FungiDB:AeMF1_000923"/>
<keyword evidence="2" id="KW-1133">Transmembrane helix</keyword>
<gene>
    <name evidence="3" type="ORF">Ae201684_007451</name>
</gene>
<keyword evidence="2" id="KW-0812">Transmembrane</keyword>
<evidence type="ECO:0000313" key="3">
    <source>
        <dbReference type="EMBL" id="KAF0736433.1"/>
    </source>
</evidence>
<feature type="transmembrane region" description="Helical" evidence="2">
    <location>
        <begin position="585"/>
        <end position="610"/>
    </location>
</feature>
<protein>
    <submittedName>
        <fullName evidence="3">Uncharacterized protein</fullName>
    </submittedName>
</protein>
<proteinExistence type="predicted"/>
<sequence>MAHPQYSYAMPNTSQIELDSSLAEEFDDYDPNFFDGILFNKKEDETNNIATFHAYPESPSPSLTGYTSEESDYSSVKSVDEHSNGKWSPTSDASNTSKRMTINEGMMTNGKTSMFRGVTRTSKTAWGAKYSSKRIVNTCKTEEEAARKYDEYLKLHVPEKYLKYANFCPKCDQYTNSLGLQWATKACKCQDGNSAPVLAQSSSSMEQQALVDFLKDEHIDLTSPYYNANTLQVVEEPVYIKQESVTPMLRSSSSIPDDEILTMIVNAPIQRSMFGSFHAEDDMDVQQFLNGVYLSIDTIFLRKYFRNDRKNLQCFPYCREHGNYYEAKMNGLEHTGKGVCRAPVKVKVHHATSPIVVLARCQRRSQPVPIEETITAAQLQEMQNSTWVRGTTSEVTADDTTVYFLPEVWKFDGELPKKRRVDDHDVDDMQYCVQVVLFYNEGQTFKKVAVNESNPFDIQSTRTLLRQKQRKDGDDNVLLAADLPEKKKIKLLFAQHQRPSSIIQLDDAYTKLDDELVELDLERLPWAKEGEAIDDGVDQVQVAQPEPKTQYLVVETPKQELPTLSKAAILEDSPNWKERFVVGPLAYSALNVPLSVFYLVVHVILLPFVWLGSPLFHISDGIADLDLYFANSLSPPEEPHVMLNRVTNTSALVSRIGYYVAAKLPVTLVAFVGSLVLNLLAVIALIVPPLSRSLRVGANSCGMLAVQGCKGACGQKTSAHDDNHIDQVV</sequence>
<organism evidence="3 4">
    <name type="scientific">Aphanomyces euteiches</name>
    <dbReference type="NCBI Taxonomy" id="100861"/>
    <lineage>
        <taxon>Eukaryota</taxon>
        <taxon>Sar</taxon>
        <taxon>Stramenopiles</taxon>
        <taxon>Oomycota</taxon>
        <taxon>Saprolegniomycetes</taxon>
        <taxon>Saprolegniales</taxon>
        <taxon>Verrucalvaceae</taxon>
        <taxon>Aphanomyces</taxon>
    </lineage>
</organism>
<feature type="compositionally biased region" description="Polar residues" evidence="1">
    <location>
        <begin position="60"/>
        <end position="77"/>
    </location>
</feature>
<comment type="caution">
    <text evidence="3">The sequence shown here is derived from an EMBL/GenBank/DDBJ whole genome shotgun (WGS) entry which is preliminary data.</text>
</comment>
<feature type="compositionally biased region" description="Polar residues" evidence="1">
    <location>
        <begin position="85"/>
        <end position="97"/>
    </location>
</feature>
<evidence type="ECO:0000313" key="4">
    <source>
        <dbReference type="Proteomes" id="UP000481153"/>
    </source>
</evidence>
<name>A0A6G0X924_9STRA</name>
<evidence type="ECO:0000256" key="1">
    <source>
        <dbReference type="SAM" id="MobiDB-lite"/>
    </source>
</evidence>
<accession>A0A6G0X924</accession>
<feature type="region of interest" description="Disordered" evidence="1">
    <location>
        <begin position="52"/>
        <end position="97"/>
    </location>
</feature>
<keyword evidence="4" id="KW-1185">Reference proteome</keyword>
<dbReference type="AlphaFoldDB" id="A0A6G0X924"/>
<dbReference type="EMBL" id="VJMJ01000089">
    <property type="protein sequence ID" value="KAF0736433.1"/>
    <property type="molecule type" value="Genomic_DNA"/>
</dbReference>
<keyword evidence="2" id="KW-0472">Membrane</keyword>
<feature type="transmembrane region" description="Helical" evidence="2">
    <location>
        <begin position="664"/>
        <end position="687"/>
    </location>
</feature>
<evidence type="ECO:0000256" key="2">
    <source>
        <dbReference type="SAM" id="Phobius"/>
    </source>
</evidence>
<dbReference type="Proteomes" id="UP000481153">
    <property type="component" value="Unassembled WGS sequence"/>
</dbReference>